<dbReference type="PANTHER" id="PTHR10953">
    <property type="entry name" value="UBIQUITIN-ACTIVATING ENZYME E1"/>
    <property type="match status" value="1"/>
</dbReference>
<evidence type="ECO:0000313" key="5">
    <source>
        <dbReference type="Proteomes" id="UP000634647"/>
    </source>
</evidence>
<dbReference type="Gene3D" id="3.40.50.720">
    <property type="entry name" value="NAD(P)-binding Rossmann-like Domain"/>
    <property type="match status" value="1"/>
</dbReference>
<dbReference type="InterPro" id="IPR045886">
    <property type="entry name" value="ThiF/MoeB/HesA"/>
</dbReference>
<keyword evidence="3" id="KW-0548">Nucleotidyltransferase</keyword>
<dbReference type="Proteomes" id="UP000199541">
    <property type="component" value="Unassembled WGS sequence"/>
</dbReference>
<gene>
    <name evidence="2" type="ORF">GCM10008024_34610</name>
    <name evidence="3" type="ORF">SAMN05444006_12351</name>
</gene>
<dbReference type="Proteomes" id="UP000634647">
    <property type="component" value="Unassembled WGS sequence"/>
</dbReference>
<protein>
    <submittedName>
        <fullName evidence="3">Molybdopterin or thiamine biosynthesis adenylyltransferase</fullName>
    </submittedName>
</protein>
<dbReference type="CDD" id="cd00757">
    <property type="entry name" value="ThiF_MoeB_HesA_family"/>
    <property type="match status" value="1"/>
</dbReference>
<dbReference type="PANTHER" id="PTHR10953:SF240">
    <property type="entry name" value="SULFUR CARRIER PROTEIN THIS ADENYLYLTRANSFERASE"/>
    <property type="match status" value="1"/>
</dbReference>
<name>A0AAN5A0W4_9RHOB</name>
<reference evidence="3 4" key="2">
    <citation type="submission" date="2016-10" db="EMBL/GenBank/DDBJ databases">
        <authorList>
            <person name="Varghese N."/>
            <person name="Submissions S."/>
        </authorList>
    </citation>
    <scope>NUCLEOTIDE SEQUENCE [LARGE SCALE GENOMIC DNA]</scope>
    <source>
        <strain evidence="3 4">DSM 24802</strain>
    </source>
</reference>
<dbReference type="GO" id="GO:0008641">
    <property type="term" value="F:ubiquitin-like modifier activating enzyme activity"/>
    <property type="evidence" value="ECO:0007669"/>
    <property type="project" value="InterPro"/>
</dbReference>
<keyword evidence="3" id="KW-0808">Transferase</keyword>
<dbReference type="InterPro" id="IPR035985">
    <property type="entry name" value="Ubiquitin-activating_enz"/>
</dbReference>
<organism evidence="2 5">
    <name type="scientific">Allgaiera indica</name>
    <dbReference type="NCBI Taxonomy" id="765699"/>
    <lineage>
        <taxon>Bacteria</taxon>
        <taxon>Pseudomonadati</taxon>
        <taxon>Pseudomonadota</taxon>
        <taxon>Alphaproteobacteria</taxon>
        <taxon>Rhodobacterales</taxon>
        <taxon>Paracoccaceae</taxon>
        <taxon>Allgaiera</taxon>
    </lineage>
</organism>
<dbReference type="AlphaFoldDB" id="A0AAN5A0W4"/>
<dbReference type="SUPFAM" id="SSF69572">
    <property type="entry name" value="Activating enzymes of the ubiquitin-like proteins"/>
    <property type="match status" value="1"/>
</dbReference>
<accession>A0AAN5A0W4</accession>
<evidence type="ECO:0000313" key="2">
    <source>
        <dbReference type="EMBL" id="GHE05085.1"/>
    </source>
</evidence>
<dbReference type="RefSeq" id="WP_035839450.1">
    <property type="nucleotide sequence ID" value="NZ_BNAB01000021.1"/>
</dbReference>
<dbReference type="GO" id="GO:0004792">
    <property type="term" value="F:thiosulfate-cyanide sulfurtransferase activity"/>
    <property type="evidence" value="ECO:0007669"/>
    <property type="project" value="TreeGrafter"/>
</dbReference>
<dbReference type="EMBL" id="BNAB01000021">
    <property type="protein sequence ID" value="GHE05085.1"/>
    <property type="molecule type" value="Genomic_DNA"/>
</dbReference>
<dbReference type="GO" id="GO:0016779">
    <property type="term" value="F:nucleotidyltransferase activity"/>
    <property type="evidence" value="ECO:0007669"/>
    <property type="project" value="UniProtKB-KW"/>
</dbReference>
<reference evidence="2" key="1">
    <citation type="journal article" date="2014" name="Int. J. Syst. Evol. Microbiol.">
        <title>Complete genome sequence of Corynebacterium casei LMG S-19264T (=DSM 44701T), isolated from a smear-ripened cheese.</title>
        <authorList>
            <consortium name="US DOE Joint Genome Institute (JGI-PGF)"/>
            <person name="Walter F."/>
            <person name="Albersmeier A."/>
            <person name="Kalinowski J."/>
            <person name="Ruckert C."/>
        </authorList>
    </citation>
    <scope>NUCLEOTIDE SEQUENCE</scope>
    <source>
        <strain evidence="2">CGMCC 1.10859</strain>
    </source>
</reference>
<dbReference type="EMBL" id="FNOB01000023">
    <property type="protein sequence ID" value="SDX66928.1"/>
    <property type="molecule type" value="Genomic_DNA"/>
</dbReference>
<dbReference type="InterPro" id="IPR000594">
    <property type="entry name" value="ThiF_NAD_FAD-bd"/>
</dbReference>
<evidence type="ECO:0000313" key="4">
    <source>
        <dbReference type="Proteomes" id="UP000199541"/>
    </source>
</evidence>
<dbReference type="Pfam" id="PF00899">
    <property type="entry name" value="ThiF"/>
    <property type="match status" value="1"/>
</dbReference>
<keyword evidence="4" id="KW-1185">Reference proteome</keyword>
<evidence type="ECO:0000259" key="1">
    <source>
        <dbReference type="Pfam" id="PF00899"/>
    </source>
</evidence>
<dbReference type="GO" id="GO:0005829">
    <property type="term" value="C:cytosol"/>
    <property type="evidence" value="ECO:0007669"/>
    <property type="project" value="TreeGrafter"/>
</dbReference>
<proteinExistence type="predicted"/>
<evidence type="ECO:0000313" key="3">
    <source>
        <dbReference type="EMBL" id="SDX66928.1"/>
    </source>
</evidence>
<feature type="domain" description="THIF-type NAD/FAD binding fold" evidence="1">
    <location>
        <begin position="4"/>
        <end position="234"/>
    </location>
</feature>
<sequence>MNRYVRQTCLPEVGAGGQARLAAARVLVVGAGGLGATLLPLLAGAGVGDLRIVDPDRVEESNLHRQTLYRMSDLGQPKAAVAAATLAALNPDCRTEALIERLDPVLARAQLDWLQAGPGTGVVVDAADVFAVTYALSDLCEAANTPLISASVQGFSGYVGGFCGGAPGYRALFPALPAIAQSCASAGVIGPAVATLGALQAQMVLAVVLGLDPSPLGQLLRFDLKTWRISGFRFDAARASLPNGPRILAAQEVTEEDTVIELRDAAEAPSLPFPHARRLAPEAVAHFVPDPGRRTVFVCATGFRAWHAASTVMATHGADAAVLALPQ</sequence>
<comment type="caution">
    <text evidence="2">The sequence shown here is derived from an EMBL/GenBank/DDBJ whole genome shotgun (WGS) entry which is preliminary data.</text>
</comment>
<dbReference type="GO" id="GO:0008146">
    <property type="term" value="F:sulfotransferase activity"/>
    <property type="evidence" value="ECO:0007669"/>
    <property type="project" value="TreeGrafter"/>
</dbReference>
<reference evidence="2" key="3">
    <citation type="submission" date="2023-06" db="EMBL/GenBank/DDBJ databases">
        <authorList>
            <person name="Sun Q."/>
            <person name="Zhou Y."/>
        </authorList>
    </citation>
    <scope>NUCLEOTIDE SEQUENCE</scope>
    <source>
        <strain evidence="2">CGMCC 1.10859</strain>
    </source>
</reference>